<comment type="caution">
    <text evidence="1">The sequence shown here is derived from an EMBL/GenBank/DDBJ whole genome shotgun (WGS) entry which is preliminary data.</text>
</comment>
<protein>
    <submittedName>
        <fullName evidence="1">Uncharacterized protein</fullName>
    </submittedName>
</protein>
<dbReference type="Proteomes" id="UP000252107">
    <property type="component" value="Unassembled WGS sequence"/>
</dbReference>
<keyword evidence="2" id="KW-1185">Reference proteome</keyword>
<dbReference type="EMBL" id="LXQD01000065">
    <property type="protein sequence ID" value="RCJ39673.1"/>
    <property type="molecule type" value="Genomic_DNA"/>
</dbReference>
<evidence type="ECO:0000313" key="2">
    <source>
        <dbReference type="Proteomes" id="UP000252107"/>
    </source>
</evidence>
<name>A0A367RVC2_9NOSO</name>
<accession>A0A367RVC2</accession>
<gene>
    <name evidence="1" type="ORF">A6770_11335</name>
</gene>
<reference evidence="1" key="1">
    <citation type="submission" date="2016-04" db="EMBL/GenBank/DDBJ databases">
        <authorList>
            <person name="Tabuchi Yagui T.R."/>
        </authorList>
    </citation>
    <scope>NUCLEOTIDE SEQUENCE [LARGE SCALE GENOMIC DNA]</scope>
    <source>
        <strain evidence="1">NIES-26</strain>
    </source>
</reference>
<dbReference type="AlphaFoldDB" id="A0A367RVC2"/>
<evidence type="ECO:0000313" key="1">
    <source>
        <dbReference type="EMBL" id="RCJ39673.1"/>
    </source>
</evidence>
<proteinExistence type="predicted"/>
<sequence length="90" mass="10074">MEGFVMSNITLEQEELAVMTELDDEKTVALVGGRLWEPPKLELPKWKLPALPYPPSEKPYDDASISIKIGGLKIGDLINIKELLNIQIDI</sequence>
<organism evidence="1 2">
    <name type="scientific">Nostoc minutum NIES-26</name>
    <dbReference type="NCBI Taxonomy" id="1844469"/>
    <lineage>
        <taxon>Bacteria</taxon>
        <taxon>Bacillati</taxon>
        <taxon>Cyanobacteriota</taxon>
        <taxon>Cyanophyceae</taxon>
        <taxon>Nostocales</taxon>
        <taxon>Nostocaceae</taxon>
        <taxon>Nostoc</taxon>
    </lineage>
</organism>